<feature type="region of interest" description="Disordered" evidence="2">
    <location>
        <begin position="243"/>
        <end position="319"/>
    </location>
</feature>
<dbReference type="CDD" id="cd18966">
    <property type="entry name" value="chromodomain"/>
    <property type="match status" value="1"/>
</dbReference>
<feature type="compositionally biased region" description="Low complexity" evidence="2">
    <location>
        <begin position="243"/>
        <end position="256"/>
    </location>
</feature>
<name>A0A5N6WDX1_9EURO</name>
<organism evidence="4 5">
    <name type="scientific">Aspergillus transmontanensis</name>
    <dbReference type="NCBI Taxonomy" id="1034304"/>
    <lineage>
        <taxon>Eukaryota</taxon>
        <taxon>Fungi</taxon>
        <taxon>Dikarya</taxon>
        <taxon>Ascomycota</taxon>
        <taxon>Pezizomycotina</taxon>
        <taxon>Eurotiomycetes</taxon>
        <taxon>Eurotiomycetidae</taxon>
        <taxon>Eurotiales</taxon>
        <taxon>Aspergillaceae</taxon>
        <taxon>Aspergillus</taxon>
        <taxon>Aspergillus subgen. Circumdati</taxon>
    </lineage>
</organism>
<evidence type="ECO:0000259" key="3">
    <source>
        <dbReference type="PROSITE" id="PS50013"/>
    </source>
</evidence>
<dbReference type="AlphaFoldDB" id="A0A5N6WDX1"/>
<keyword evidence="5" id="KW-1185">Reference proteome</keyword>
<gene>
    <name evidence="4" type="ORF">BDV41DRAFT_560535</name>
</gene>
<evidence type="ECO:0000313" key="5">
    <source>
        <dbReference type="Proteomes" id="UP000325433"/>
    </source>
</evidence>
<feature type="compositionally biased region" description="Polar residues" evidence="2">
    <location>
        <begin position="277"/>
        <end position="291"/>
    </location>
</feature>
<feature type="compositionally biased region" description="Polar residues" evidence="2">
    <location>
        <begin position="121"/>
        <end position="172"/>
    </location>
</feature>
<feature type="compositionally biased region" description="Acidic residues" evidence="2">
    <location>
        <begin position="1"/>
        <end position="10"/>
    </location>
</feature>
<proteinExistence type="predicted"/>
<feature type="compositionally biased region" description="Polar residues" evidence="2">
    <location>
        <begin position="861"/>
        <end position="872"/>
    </location>
</feature>
<evidence type="ECO:0000256" key="2">
    <source>
        <dbReference type="SAM" id="MobiDB-lite"/>
    </source>
</evidence>
<dbReference type="PROSITE" id="PS50013">
    <property type="entry name" value="CHROMO_2"/>
    <property type="match status" value="1"/>
</dbReference>
<evidence type="ECO:0000313" key="4">
    <source>
        <dbReference type="EMBL" id="KAE8318688.1"/>
    </source>
</evidence>
<evidence type="ECO:0000256" key="1">
    <source>
        <dbReference type="ARBA" id="ARBA00011353"/>
    </source>
</evidence>
<dbReference type="InterPro" id="IPR016197">
    <property type="entry name" value="Chromo-like_dom_sf"/>
</dbReference>
<feature type="compositionally biased region" description="Basic and acidic residues" evidence="2">
    <location>
        <begin position="307"/>
        <end position="318"/>
    </location>
</feature>
<dbReference type="GO" id="GO:0006338">
    <property type="term" value="P:chromatin remodeling"/>
    <property type="evidence" value="ECO:0007669"/>
    <property type="project" value="UniProtKB-ARBA"/>
</dbReference>
<dbReference type="InterPro" id="IPR000953">
    <property type="entry name" value="Chromo/chromo_shadow_dom"/>
</dbReference>
<accession>A0A5N6WDX1</accession>
<reference evidence="5" key="1">
    <citation type="submission" date="2019-04" db="EMBL/GenBank/DDBJ databases">
        <title>Friends and foes A comparative genomics studyof 23 Aspergillus species from section Flavi.</title>
        <authorList>
            <consortium name="DOE Joint Genome Institute"/>
            <person name="Kjaerbolling I."/>
            <person name="Vesth T."/>
            <person name="Frisvad J.C."/>
            <person name="Nybo J.L."/>
            <person name="Theobald S."/>
            <person name="Kildgaard S."/>
            <person name="Isbrandt T."/>
            <person name="Kuo A."/>
            <person name="Sato A."/>
            <person name="Lyhne E.K."/>
            <person name="Kogle M.E."/>
            <person name="Wiebenga A."/>
            <person name="Kun R.S."/>
            <person name="Lubbers R.J."/>
            <person name="Makela M.R."/>
            <person name="Barry K."/>
            <person name="Chovatia M."/>
            <person name="Clum A."/>
            <person name="Daum C."/>
            <person name="Haridas S."/>
            <person name="He G."/>
            <person name="LaButti K."/>
            <person name="Lipzen A."/>
            <person name="Mondo S."/>
            <person name="Riley R."/>
            <person name="Salamov A."/>
            <person name="Simmons B.A."/>
            <person name="Magnuson J.K."/>
            <person name="Henrissat B."/>
            <person name="Mortensen U.H."/>
            <person name="Larsen T.O."/>
            <person name="Devries R.P."/>
            <person name="Grigoriev I.V."/>
            <person name="Machida M."/>
            <person name="Baker S.E."/>
            <person name="Andersen M.R."/>
        </authorList>
    </citation>
    <scope>NUCLEOTIDE SEQUENCE [LARGE SCALE GENOMIC DNA]</scope>
    <source>
        <strain evidence="5">CBS 130015</strain>
    </source>
</reference>
<sequence length="900" mass="102793">MTEVSDDDDVSLTSTVPSPPKENYYVDTIHAERETSQGIEYLVGWEDYPIERSSWETAAQFDDEQTLLDWEDKKREIAAGRLEEFDLTDFNRRLHEAEQACQKRKHKRHLRREKLAKGQLGPSNTRLFSSTSNGPRVTDSNVTLNPGTGTANVYSSRATNQSQVGPSPSQSIRGGLTRPPLVGFGTGRGGRIRSRPRRSYDDDSSAPPKMFKLLSTKHRYEKARGYEPAPNVNQLELMRPSEWSSTAASYSSNPRSQQNTNFKGQEPGESPRRTISDVPNTDTFVSQPQTSRSDDSKTSNHSSPVSDRPRRLSDRSRDLYLIPRRRPGPEAKWIKKEGGTYFVNPGELLCTLYYGPDKKEIGEVRMCGLDKTRRSRFLRTKRGHVLEIWFQHLCNLPDYNLLCRNGQRGHLTEKTTGTVNYSQNNTAFADKQAPEAQRELIFLNQENGPSIIEAPTARIGLELRPHTNTATSLMNRRTSSDSIQTLQRRSSGIDLMDIDQDSKDPTAAVNSDQRQPQLGMQLPFDLDYEFEKRFGVKFQTLATVAEKRLAGSFYVLFPQGSGGIEEECQAVVEFLKAHHSEKNKAIVYSNRTPEDWEKFTQAKNGVILIHESFLDFYKLQGLGNLCRQSTFNFWSFILNKELGDNRPYFQRMFQTGGVILITADYMLSDPRGTVVVLSWFEEYAKSRYPGTWKLMLPPDILNWLQKQIEVTGNSSYLWLAMYHLIMQITFIGDAKSRDILTGAEAGYTPNTVISPPNLPGYGFRTNDEIPDIPKDRTLTQEQRNADHLVEFYAGWALINCYQFRKFLVLTASALPRWDEWHHLQIRVGSTAFIKYFDINYRWYWEKLKHSAARSNYHSERSSQTPFTPQTPRAGSGESAISRPTPSYIPPLSHHYPQPYQ</sequence>
<dbReference type="SUPFAM" id="SSF54160">
    <property type="entry name" value="Chromo domain-like"/>
    <property type="match status" value="1"/>
</dbReference>
<dbReference type="EMBL" id="ML738296">
    <property type="protein sequence ID" value="KAE8318688.1"/>
    <property type="molecule type" value="Genomic_DNA"/>
</dbReference>
<dbReference type="Gene3D" id="2.40.50.40">
    <property type="match status" value="1"/>
</dbReference>
<feature type="region of interest" description="Disordered" evidence="2">
    <location>
        <begin position="120"/>
        <end position="209"/>
    </location>
</feature>
<comment type="subunit">
    <text evidence="1">Component of the NuA4 histone acetyltransferase complex.</text>
</comment>
<feature type="region of interest" description="Disordered" evidence="2">
    <location>
        <begin position="1"/>
        <end position="23"/>
    </location>
</feature>
<protein>
    <recommendedName>
        <fullName evidence="3">Chromo domain-containing protein</fullName>
    </recommendedName>
</protein>
<dbReference type="Proteomes" id="UP000325433">
    <property type="component" value="Unassembled WGS sequence"/>
</dbReference>
<feature type="domain" description="Chromo" evidence="3">
    <location>
        <begin position="24"/>
        <end position="74"/>
    </location>
</feature>
<feature type="region of interest" description="Disordered" evidence="2">
    <location>
        <begin position="856"/>
        <end position="900"/>
    </location>
</feature>